<dbReference type="InterPro" id="IPR001715">
    <property type="entry name" value="CH_dom"/>
</dbReference>
<dbReference type="InterPro" id="IPR049538">
    <property type="entry name" value="PCN-like_spectrin-like_rpt"/>
</dbReference>
<dbReference type="InterPro" id="IPR002048">
    <property type="entry name" value="EF_hand_dom"/>
</dbReference>
<dbReference type="FunFam" id="1.20.58.60:FF:000093">
    <property type="entry name" value="dystonin isoform X1"/>
    <property type="match status" value="1"/>
</dbReference>
<keyword evidence="8" id="KW-0493">Microtubule</keyword>
<dbReference type="FunFam" id="1.20.58.60:FF:000098">
    <property type="entry name" value="dystonin isoform X3"/>
    <property type="match status" value="1"/>
</dbReference>
<feature type="region of interest" description="Disordered" evidence="18">
    <location>
        <begin position="5215"/>
        <end position="5235"/>
    </location>
</feature>
<evidence type="ECO:0000256" key="6">
    <source>
        <dbReference type="ARBA" id="ARBA00022490"/>
    </source>
</evidence>
<keyword evidence="9" id="KW-0479">Metal-binding</keyword>
<feature type="coiled-coil region" evidence="17">
    <location>
        <begin position="2806"/>
        <end position="2833"/>
    </location>
</feature>
<dbReference type="Pfam" id="PF00435">
    <property type="entry name" value="Spectrin"/>
    <property type="match status" value="21"/>
</dbReference>
<dbReference type="InterPro" id="IPR002017">
    <property type="entry name" value="Spectrin_repeat"/>
</dbReference>
<dbReference type="GO" id="GO:0005198">
    <property type="term" value="F:structural molecule activity"/>
    <property type="evidence" value="ECO:0007669"/>
    <property type="project" value="TreeGrafter"/>
</dbReference>
<dbReference type="CDD" id="cd21239">
    <property type="entry name" value="CH_DYST_rpt2"/>
    <property type="match status" value="1"/>
</dbReference>
<name>A0A091F037_CORBR</name>
<dbReference type="GO" id="GO:0008017">
    <property type="term" value="F:microtubule binding"/>
    <property type="evidence" value="ECO:0007669"/>
    <property type="project" value="InterPro"/>
</dbReference>
<dbReference type="FunFam" id="1.20.58.60:FF:000094">
    <property type="entry name" value="dystonin isoform X2"/>
    <property type="match status" value="1"/>
</dbReference>
<feature type="non-terminal residue" evidence="23">
    <location>
        <position position="5429"/>
    </location>
</feature>
<dbReference type="Pfam" id="PF13499">
    <property type="entry name" value="EF-hand_7"/>
    <property type="match status" value="1"/>
</dbReference>
<dbReference type="GO" id="GO:0045104">
    <property type="term" value="P:intermediate filament cytoskeleton organization"/>
    <property type="evidence" value="ECO:0007669"/>
    <property type="project" value="InterPro"/>
</dbReference>
<dbReference type="FunFam" id="1.20.58.60:FF:000077">
    <property type="entry name" value="dystonin isoform X1"/>
    <property type="match status" value="1"/>
</dbReference>
<evidence type="ECO:0000256" key="3">
    <source>
        <dbReference type="ARBA" id="ARBA00004316"/>
    </source>
</evidence>
<dbReference type="GO" id="GO:0005886">
    <property type="term" value="C:plasma membrane"/>
    <property type="evidence" value="ECO:0007669"/>
    <property type="project" value="UniProtKB-SubCell"/>
</dbReference>
<dbReference type="InterPro" id="IPR001589">
    <property type="entry name" value="Actinin_actin-bd_CS"/>
</dbReference>
<dbReference type="GO" id="GO:0042060">
    <property type="term" value="P:wound healing"/>
    <property type="evidence" value="ECO:0007669"/>
    <property type="project" value="TreeGrafter"/>
</dbReference>
<dbReference type="FunFam" id="1.20.58.60:FF:000012">
    <property type="entry name" value="Microtubule-actin cross-linking factor 1"/>
    <property type="match status" value="1"/>
</dbReference>
<dbReference type="SMART" id="SM00054">
    <property type="entry name" value="EFh"/>
    <property type="match status" value="2"/>
</dbReference>
<keyword evidence="13" id="KW-0009">Actin-binding</keyword>
<feature type="compositionally biased region" description="Polar residues" evidence="18">
    <location>
        <begin position="5221"/>
        <end position="5232"/>
    </location>
</feature>
<feature type="domain" description="EF-hand" evidence="21">
    <location>
        <begin position="5091"/>
        <end position="5126"/>
    </location>
</feature>
<keyword evidence="14" id="KW-0206">Cytoskeleton</keyword>
<evidence type="ECO:0000259" key="20">
    <source>
        <dbReference type="PROSITE" id="PS50021"/>
    </source>
</evidence>
<evidence type="ECO:0000313" key="24">
    <source>
        <dbReference type="Proteomes" id="UP000052976"/>
    </source>
</evidence>
<evidence type="ECO:0000256" key="8">
    <source>
        <dbReference type="ARBA" id="ARBA00022701"/>
    </source>
</evidence>
<dbReference type="InterPro" id="IPR018247">
    <property type="entry name" value="EF_Hand_1_Ca_BS"/>
</dbReference>
<dbReference type="Gene3D" id="1.10.238.10">
    <property type="entry name" value="EF-hand"/>
    <property type="match status" value="1"/>
</dbReference>
<dbReference type="InterPro" id="IPR003108">
    <property type="entry name" value="GAR_dom"/>
</dbReference>
<protein>
    <submittedName>
        <fullName evidence="23">Dystonin</fullName>
    </submittedName>
</protein>
<feature type="coiled-coil region" evidence="17">
    <location>
        <begin position="1169"/>
        <end position="1203"/>
    </location>
</feature>
<dbReference type="SUPFAM" id="SSF47473">
    <property type="entry name" value="EF-hand"/>
    <property type="match status" value="1"/>
</dbReference>
<dbReference type="FunFam" id="1.10.418.10:FF:000140">
    <property type="entry name" value="Dystonin"/>
    <property type="match status" value="1"/>
</dbReference>
<dbReference type="GO" id="GO:0031581">
    <property type="term" value="P:hemidesmosome assembly"/>
    <property type="evidence" value="ECO:0007669"/>
    <property type="project" value="TreeGrafter"/>
</dbReference>
<dbReference type="InterPro" id="IPR036872">
    <property type="entry name" value="CH_dom_sf"/>
</dbReference>
<feature type="domain" description="GAR" evidence="22">
    <location>
        <begin position="5131"/>
        <end position="5210"/>
    </location>
</feature>
<dbReference type="Proteomes" id="UP000052976">
    <property type="component" value="Unassembled WGS sequence"/>
</dbReference>
<dbReference type="PROSITE" id="PS00018">
    <property type="entry name" value="EF_HAND_1"/>
    <property type="match status" value="2"/>
</dbReference>
<feature type="coiled-coil region" evidence="17">
    <location>
        <begin position="4840"/>
        <end position="4867"/>
    </location>
</feature>
<feature type="domain" description="Calponin-homology (CH)" evidence="20">
    <location>
        <begin position="102"/>
        <end position="216"/>
    </location>
</feature>
<keyword evidence="12" id="KW-0472">Membrane</keyword>
<dbReference type="PROSITE" id="PS50021">
    <property type="entry name" value="CH"/>
    <property type="match status" value="2"/>
</dbReference>
<feature type="coiled-coil region" evidence="17">
    <location>
        <begin position="2192"/>
        <end position="2266"/>
    </location>
</feature>
<dbReference type="GO" id="GO:0005882">
    <property type="term" value="C:intermediate filament"/>
    <property type="evidence" value="ECO:0007669"/>
    <property type="project" value="TreeGrafter"/>
</dbReference>
<feature type="region of interest" description="Disordered" evidence="18">
    <location>
        <begin position="5253"/>
        <end position="5310"/>
    </location>
</feature>
<feature type="coiled-coil region" evidence="17">
    <location>
        <begin position="4195"/>
        <end position="4229"/>
    </location>
</feature>
<dbReference type="Pfam" id="PF21020">
    <property type="entry name" value="Spectrin_4"/>
    <property type="match status" value="1"/>
</dbReference>
<dbReference type="Gene3D" id="1.20.58.60">
    <property type="match status" value="32"/>
</dbReference>
<feature type="region of interest" description="Disordered" evidence="18">
    <location>
        <begin position="5339"/>
        <end position="5429"/>
    </location>
</feature>
<dbReference type="FunFam" id="1.20.58.60:FF:000009">
    <property type="entry name" value="dystonin isoform X1"/>
    <property type="match status" value="1"/>
</dbReference>
<dbReference type="SMART" id="SM00033">
    <property type="entry name" value="CH"/>
    <property type="match status" value="2"/>
</dbReference>
<feature type="coiled-coil region" evidence="17">
    <location>
        <begin position="4079"/>
        <end position="4106"/>
    </location>
</feature>
<comment type="subcellular location">
    <subcellularLocation>
        <location evidence="1">Cell membrane</location>
    </subcellularLocation>
    <subcellularLocation>
        <location evidence="3">Cell projection</location>
    </subcellularLocation>
    <subcellularLocation>
        <location evidence="2">Cytoplasm</location>
        <location evidence="2">Cytoskeleton</location>
    </subcellularLocation>
</comment>
<dbReference type="InterPro" id="IPR011992">
    <property type="entry name" value="EF-hand-dom_pair"/>
</dbReference>
<dbReference type="PROSITE" id="PS50222">
    <property type="entry name" value="EF_HAND_2"/>
    <property type="match status" value="2"/>
</dbReference>
<feature type="domain" description="Calponin-homology (CH)" evidence="20">
    <location>
        <begin position="1"/>
        <end position="89"/>
    </location>
</feature>
<dbReference type="FunFam" id="1.20.58.60:FF:000392">
    <property type="entry name" value="Dystonin"/>
    <property type="match status" value="1"/>
</dbReference>
<dbReference type="FunFam" id="1.20.58.60:FF:000060">
    <property type="entry name" value="dystonin isoform X2"/>
    <property type="match status" value="1"/>
</dbReference>
<dbReference type="FunFam" id="1.20.58.60:FF:000085">
    <property type="entry name" value="dystonin isoform X2"/>
    <property type="match status" value="1"/>
</dbReference>
<evidence type="ECO:0000256" key="7">
    <source>
        <dbReference type="ARBA" id="ARBA00022553"/>
    </source>
</evidence>
<dbReference type="FunFam" id="1.20.58.60:FF:000114">
    <property type="entry name" value="dystonin isoform X1"/>
    <property type="match status" value="1"/>
</dbReference>
<dbReference type="EMBL" id="KK719242">
    <property type="protein sequence ID" value="KFO62187.1"/>
    <property type="molecule type" value="Genomic_DNA"/>
</dbReference>
<evidence type="ECO:0000256" key="16">
    <source>
        <dbReference type="PROSITE-ProRule" id="PRU00192"/>
    </source>
</evidence>
<feature type="coiled-coil region" evidence="17">
    <location>
        <begin position="2656"/>
        <end position="2717"/>
    </location>
</feature>
<dbReference type="InterPro" id="IPR036534">
    <property type="entry name" value="GAR_dom_sf"/>
</dbReference>
<feature type="coiled-coil region" evidence="17">
    <location>
        <begin position="3091"/>
        <end position="3160"/>
    </location>
</feature>
<feature type="coiled-coil region" evidence="17">
    <location>
        <begin position="4335"/>
        <end position="4369"/>
    </location>
</feature>
<dbReference type="FunFam" id="1.20.58.60:FF:000010">
    <property type="entry name" value="plectin isoform X2"/>
    <property type="match status" value="1"/>
</dbReference>
<evidence type="ECO:0000256" key="17">
    <source>
        <dbReference type="SAM" id="Coils"/>
    </source>
</evidence>
<dbReference type="FunFam" id="1.20.58.60:FF:000016">
    <property type="entry name" value="Microtubule-actin cross-linking factor 1"/>
    <property type="match status" value="1"/>
</dbReference>
<dbReference type="GO" id="GO:0005509">
    <property type="term" value="F:calcium ion binding"/>
    <property type="evidence" value="ECO:0007669"/>
    <property type="project" value="InterPro"/>
</dbReference>
<dbReference type="CDD" id="cd00051">
    <property type="entry name" value="EFh"/>
    <property type="match status" value="1"/>
</dbReference>
<dbReference type="FunFam" id="1.20.58.60:FF:000021">
    <property type="entry name" value="Microtubule-actin cross-linking factor 1"/>
    <property type="match status" value="1"/>
</dbReference>
<feature type="compositionally biased region" description="Basic and acidic residues" evidence="18">
    <location>
        <begin position="2951"/>
        <end position="2973"/>
    </location>
</feature>
<feature type="region of interest" description="Disordered" evidence="18">
    <location>
        <begin position="2951"/>
        <end position="2976"/>
    </location>
</feature>
<dbReference type="GO" id="GO:0005737">
    <property type="term" value="C:cytoplasm"/>
    <property type="evidence" value="ECO:0007669"/>
    <property type="project" value="TreeGrafter"/>
</dbReference>
<dbReference type="GO" id="GO:0005925">
    <property type="term" value="C:focal adhesion"/>
    <property type="evidence" value="ECO:0007669"/>
    <property type="project" value="TreeGrafter"/>
</dbReference>
<dbReference type="InterPro" id="IPR018159">
    <property type="entry name" value="Spectrin/alpha-actinin"/>
</dbReference>
<dbReference type="FunFam" id="1.20.58.60:FF:000014">
    <property type="entry name" value="microtubule-actin cross-linking factor 1"/>
    <property type="match status" value="1"/>
</dbReference>
<dbReference type="SUPFAM" id="SSF46966">
    <property type="entry name" value="Spectrin repeat"/>
    <property type="match status" value="27"/>
</dbReference>
<dbReference type="InterPro" id="IPR041573">
    <property type="entry name" value="Desmoplakin_Spectrin-like"/>
</dbReference>
<dbReference type="FunFam" id="3.30.920.20:FF:000002">
    <property type="entry name" value="dystonin isoform X1"/>
    <property type="match status" value="1"/>
</dbReference>
<dbReference type="GO" id="GO:0042995">
    <property type="term" value="C:cell projection"/>
    <property type="evidence" value="ECO:0007669"/>
    <property type="project" value="UniProtKB-SubCell"/>
</dbReference>
<dbReference type="GO" id="GO:0003779">
    <property type="term" value="F:actin binding"/>
    <property type="evidence" value="ECO:0007669"/>
    <property type="project" value="UniProtKB-KW"/>
</dbReference>
<feature type="domain" description="EF-hand" evidence="21">
    <location>
        <begin position="5055"/>
        <end position="5090"/>
    </location>
</feature>
<feature type="coiled-coil region" evidence="17">
    <location>
        <begin position="1379"/>
        <end position="1407"/>
    </location>
</feature>
<feature type="compositionally biased region" description="Polar residues" evidence="18">
    <location>
        <begin position="5377"/>
        <end position="5395"/>
    </location>
</feature>
<dbReference type="FunFam" id="1.20.58.60:FF:000144">
    <property type="entry name" value="Dystonin"/>
    <property type="match status" value="1"/>
</dbReference>
<dbReference type="Gene3D" id="3.30.920.20">
    <property type="entry name" value="Gas2-like domain"/>
    <property type="match status" value="1"/>
</dbReference>
<dbReference type="InterPro" id="IPR001452">
    <property type="entry name" value="SH3_domain"/>
</dbReference>
<evidence type="ECO:0000256" key="15">
    <source>
        <dbReference type="ARBA" id="ARBA00023273"/>
    </source>
</evidence>
<dbReference type="Pfam" id="PF21019">
    <property type="entry name" value="Spectrin_3"/>
    <property type="match status" value="1"/>
</dbReference>
<dbReference type="SUPFAM" id="SSF143575">
    <property type="entry name" value="GAS2 domain-like"/>
    <property type="match status" value="1"/>
</dbReference>
<dbReference type="FunFam" id="1.10.238.10:FF:000013">
    <property type="entry name" value="Microtubule-actin cross-linking factor 1"/>
    <property type="match status" value="1"/>
</dbReference>
<evidence type="ECO:0000256" key="1">
    <source>
        <dbReference type="ARBA" id="ARBA00004236"/>
    </source>
</evidence>
<evidence type="ECO:0000256" key="13">
    <source>
        <dbReference type="ARBA" id="ARBA00023203"/>
    </source>
</evidence>
<keyword evidence="4 16" id="KW-0728">SH3 domain</keyword>
<dbReference type="PANTHER" id="PTHR23169">
    <property type="entry name" value="ENVOPLAKIN"/>
    <property type="match status" value="1"/>
</dbReference>
<evidence type="ECO:0000313" key="23">
    <source>
        <dbReference type="EMBL" id="KFO62187.1"/>
    </source>
</evidence>
<dbReference type="FunFam" id="1.20.58.60:FF:000052">
    <property type="entry name" value="dystonin isoform X2"/>
    <property type="match status" value="1"/>
</dbReference>
<dbReference type="InterPro" id="IPR041615">
    <property type="entry name" value="Desmoplakin_SH3"/>
</dbReference>
<keyword evidence="6" id="KW-0963">Cytoplasm</keyword>
<dbReference type="SMART" id="SM00243">
    <property type="entry name" value="GAS2"/>
    <property type="match status" value="1"/>
</dbReference>
<feature type="compositionally biased region" description="Low complexity" evidence="18">
    <location>
        <begin position="5348"/>
        <end position="5362"/>
    </location>
</feature>
<evidence type="ECO:0000256" key="11">
    <source>
        <dbReference type="ARBA" id="ARBA00022837"/>
    </source>
</evidence>
<evidence type="ECO:0000256" key="9">
    <source>
        <dbReference type="ARBA" id="ARBA00022723"/>
    </source>
</evidence>
<dbReference type="SMART" id="SM00150">
    <property type="entry name" value="SPEC"/>
    <property type="match status" value="33"/>
</dbReference>
<proteinExistence type="predicted"/>
<dbReference type="FunFam" id="1.20.58.60:FF:000027">
    <property type="entry name" value="Microtubule-actin cross-linking factor 1"/>
    <property type="match status" value="1"/>
</dbReference>
<dbReference type="FunFam" id="1.20.58.60:FF:000121">
    <property type="entry name" value="dystonin isoform X1"/>
    <property type="match status" value="1"/>
</dbReference>
<evidence type="ECO:0000256" key="14">
    <source>
        <dbReference type="ARBA" id="ARBA00023212"/>
    </source>
</evidence>
<evidence type="ECO:0000259" key="22">
    <source>
        <dbReference type="PROSITE" id="PS51460"/>
    </source>
</evidence>
<dbReference type="FunFam" id="1.20.58.60:FF:000074">
    <property type="entry name" value="dystonin isoform X1"/>
    <property type="match status" value="1"/>
</dbReference>
<dbReference type="FunFam" id="1.20.58.60:FF:000008">
    <property type="entry name" value="microtubule-actin cross-linking factor 1"/>
    <property type="match status" value="2"/>
</dbReference>
<keyword evidence="15" id="KW-0966">Cell projection</keyword>
<feature type="coiled-coil region" evidence="17">
    <location>
        <begin position="3620"/>
        <end position="3660"/>
    </location>
</feature>
<dbReference type="SMART" id="SM01129">
    <property type="entry name" value="DELLA"/>
    <property type="match status" value="1"/>
</dbReference>
<evidence type="ECO:0000256" key="2">
    <source>
        <dbReference type="ARBA" id="ARBA00004245"/>
    </source>
</evidence>
<dbReference type="Pfam" id="PF02187">
    <property type="entry name" value="GAS2"/>
    <property type="match status" value="1"/>
</dbReference>
<dbReference type="PROSITE" id="PS51460">
    <property type="entry name" value="GAR"/>
    <property type="match status" value="1"/>
</dbReference>
<dbReference type="Pfam" id="PF00307">
    <property type="entry name" value="CH"/>
    <property type="match status" value="2"/>
</dbReference>
<keyword evidence="10" id="KW-0677">Repeat</keyword>
<feature type="coiled-coil region" evidence="17">
    <location>
        <begin position="1771"/>
        <end position="1840"/>
    </location>
</feature>
<dbReference type="GO" id="GO:0030056">
    <property type="term" value="C:hemidesmosome"/>
    <property type="evidence" value="ECO:0007669"/>
    <property type="project" value="TreeGrafter"/>
</dbReference>
<accession>A0A091F037</accession>
<dbReference type="Gene3D" id="1.20.58.1060">
    <property type="match status" value="1"/>
</dbReference>
<dbReference type="PANTHER" id="PTHR23169:SF24">
    <property type="entry name" value="DYSTONIN"/>
    <property type="match status" value="1"/>
</dbReference>
<organism evidence="23 24">
    <name type="scientific">Corvus brachyrhynchos</name>
    <name type="common">American crow</name>
    <dbReference type="NCBI Taxonomy" id="85066"/>
    <lineage>
        <taxon>Eukaryota</taxon>
        <taxon>Metazoa</taxon>
        <taxon>Chordata</taxon>
        <taxon>Craniata</taxon>
        <taxon>Vertebrata</taxon>
        <taxon>Euteleostomi</taxon>
        <taxon>Archelosauria</taxon>
        <taxon>Archosauria</taxon>
        <taxon>Dinosauria</taxon>
        <taxon>Saurischia</taxon>
        <taxon>Theropoda</taxon>
        <taxon>Coelurosauria</taxon>
        <taxon>Aves</taxon>
        <taxon>Neognathae</taxon>
        <taxon>Neoaves</taxon>
        <taxon>Telluraves</taxon>
        <taxon>Australaves</taxon>
        <taxon>Passeriformes</taxon>
        <taxon>Corvoidea</taxon>
        <taxon>Corvidae</taxon>
        <taxon>Corvus</taxon>
    </lineage>
</organism>
<evidence type="ECO:0000259" key="21">
    <source>
        <dbReference type="PROSITE" id="PS50222"/>
    </source>
</evidence>
<dbReference type="PROSITE" id="PS50002">
    <property type="entry name" value="SH3"/>
    <property type="match status" value="1"/>
</dbReference>
<keyword evidence="5" id="KW-1003">Cell membrane</keyword>
<feature type="coiled-coil region" evidence="17">
    <location>
        <begin position="695"/>
        <end position="729"/>
    </location>
</feature>
<dbReference type="InterPro" id="IPR043197">
    <property type="entry name" value="Plakin"/>
</dbReference>
<dbReference type="FunFam" id="1.20.58.60:FF:000350">
    <property type="entry name" value="Dystonin"/>
    <property type="match status" value="1"/>
</dbReference>
<evidence type="ECO:0000256" key="10">
    <source>
        <dbReference type="ARBA" id="ARBA00022737"/>
    </source>
</evidence>
<evidence type="ECO:0000259" key="19">
    <source>
        <dbReference type="PROSITE" id="PS50002"/>
    </source>
</evidence>
<dbReference type="GO" id="GO:0005874">
    <property type="term" value="C:microtubule"/>
    <property type="evidence" value="ECO:0007669"/>
    <property type="project" value="UniProtKB-KW"/>
</dbReference>
<evidence type="ECO:0000256" key="4">
    <source>
        <dbReference type="ARBA" id="ARBA00022443"/>
    </source>
</evidence>
<sequence length="5429" mass="621703">VQVRKHVNDLYEDLRDGHNLISLLEVLSGDTLPREKGRMRFHRLQNVQIALDYLKKRQVKLVNIRNDDITDGNPKLTLGLIWTIILHFQISDIHVTGESEDMSAKERLLLWSQQTTEGYAGIHCENFTTCWRDGRLFNAIIHKYRQVLCLLPWKMPDLIDMSTVAVQSNLANLEHAFFVAEKLGVARLLDPEDVDVSSPDEKSVITYVSSLYDAFPKVPEGGEGISANDVEVKWVEYQNMVNYLMQWIRHHVTIMSDRTFPNNPVELKALYNQYLQFKETEIPPKETDKSKIKHLYKLLEVWIEFGRIKLSQGYHPNDIEKEWGKLIIAMLEREKTLRPEVERLEMLQQIANRIQRDSRSCEDKLILARNALQSDTKRLESGLQFQHEAEIAGYLLESENLLRQQVIDAQILIDGKYYQADQLVQRVAKLRDELMAIRTECSSVYNKGHTLTTEQTKLMISGITESLNSGFTTNLTPELNAAMTQGLTPTLTSSSLTSGLSSGLTSRLTPTITPTYPPGIPPRLIQSYVTGVDSGALQTLKLMQIRKPLMKSAFVDQNLTEEEVNMKFVQDLLSWVEEMQVQLDRAEWGSDLPSVESHLENHKNVHKAIEEFESSLKEAKISEIQMTAPLKLSYTEKLHKLESQYSKLLNTSRNQERHLDTLHNFVSRATRELIWLNEKEEEEVAYDWSERNPNIARKKEYHAELMRELDEKEEVIKSVQEIAEQLLLENHPARLTIEAYRAAMQTQWSWILQLCHCVEQHLRENAAYFEFFSDAKEAMEYLKNLKDTIYRKYSCDRSSSLHRLEDLVQESMEEKEQLLQYKSTVAGLVGRAKAIIQLKPRNPDCVLKTSIPIKAICDYRQIEITIYKDDECVLANNSHRAKWKVISPSGNEAMVPSVCFTVPPPNKEAIDTANRIEQQFQNVLALWHESHVNMKSVVSWHYLTNEIEAVRAGNVASIKTMLPGEHQQVLSNLQSRFDDFVEDSQESKIFTSSDTAQLEREVNVCKQYYQELLKSAEREEQEESIYNLYISEVRNIRLRLESCEERLIRQIRTPMERDDVHENVLRISEQEKLKKELDRLKDDLGIITDKCEEFFSQAAGSPSVPTLRSELNVVIQNMNQVYSMSSIFIDKLKTINLVLTNTQTAESLVKQYETKLCEEEAVTADKNNIENLMGTLKQWRSEVDEKRQTFHALEDELQKAKMISDQMFKMHKERDLDFDWHKEKVDQLAERWQNVHSQIENRLRDLEGINKSLKYYKDTYNSLDTWIQQVEDTQRKIQEIHPENSKALAKQLNQHKMLVSEIEMKQSKIDECQKYSEQYSAAVKDYELQTMTYRAMVDSQQKSPVKRRRMQSSSDFIIQEFMDLRTRYTALVTLMTQYIKFAGDSLKRLEEEEKSVEEEKKEHVEKAGDLLKWVSNLSKTLGKEEGEKAEKTDLPKQQISLHEMSTKKEQIAEALQTTQSFLAKHSDKMTDEERNEMEKQVRSLQESYSLLSNEALKQLQEVHLGDEKMEEKAVAERQHECKEKLQEICDLLTQTENRLIGQQESLVIGDSKAELEQYQTKQEEIQKDMRTSAQTLAEIVKNTETFLKENGEKLSQEDKTVLEQKLNEAKTKCLLLSQKAEESKKELDKAMTTAIKQETEKVAAIEQLEESKNTIENLLDWLSNVDKEAEHGRKFKQVIEQNGTHFEERDVKVLEGEEDDVNGNLLEMQQDIETRVDGLVKSTDDNLNQQYQKVKAQHEKIISQQQAIIVATQSAQALLEKQGHYLTPEEKDKMQRNMKELKAQYETALAESERKMKLTHSLREELEKFDADYSEFETWLQQAEQELDNLEAGASDFSGIMVKLKRQKSFSEDVISHKGDLRYITISGQRVLDAARSCSKRDGVKVDKDGIDTSATYAEVQNKLDRASDRFKSLYTKCSILGNNLKDLVDKYQHYEDASSGLLSGLQASEIAVNKQLSEPIAVDPKNLQRQLEETKVLQGQVSNHQIAVEKLKKAAEVLLDTRGELTPDKDEIQKTLDDIVERYDNLSKSVNERNEKLQVTLTRSLSVQDGLDEMLDWMEGVEKSLKEQDQVPLNSAAIQDIISKSIMLEQDIAGRQSSINTMNEKVKKFMETADPSTASTLQAKMSELSGRFSEASNKHREKLMKMEELKTKVELFEGLSEKLQSFLDEKNQALSETEAPRKDVSEVSQYMQEASVELAQHKKDLEVLKKLLEELSFHALPGDKALVLEKVNALSKKFKEVEETIKEKEEDVSSCQKEMDTFELLVESLKKWIKETTERIPAAQPSLNTEELKKPLEDTLNLKDEWTLKAPELQKMNSRGTLLCNLITAVTSPAKLRAVAKSGGTILNGEGGAPGTQDFLKNKELTTVQQAMSNVNHSYEDLGVLLNEKISELESMLSKMQNIQEESASMMHWLQKMDKTASDWEAAPTDSEAVKAQVEQHKLFETELKQSANKVQELKDKVTELLEKNPDSPEAPKWRQTLDKIDSKWKELNQVTSERQQKLEESSNYLTQFQTAEAQLKHWLVEKELMVSVLGPLSIDPNMLNTQKQQVQILLKEFDTRKPQYEQLTMAGEGILERPGEHPPSHEIVKEQLAAVAQKWDSLTSQLKKRCERIDLAIVKSIEYQSLLRSLSDKLSALDSKLSSSLAVSTQPDAVKQQLEIAKEMKEEIEQEMKNINAAQALCEELSTLVGEEYLKAELTRQLDGILKSFKDIEQKSDNHVQQLQSAYATSHQFQQMSKDFQAWISKKKEELNQARPVSAKLDVLQSLIEEQKDFTKTMSSQISSYERIVAEGESILQKTQGADKTELQSQIAILKNNWEEMNKQVKEREDKLADCLEKALKYKQHVENLQPWIEKCQSNLYELKVGINPVEIEDSIVQVRAWQKDLDKHHGMVELLNNSAESLLSASQTDKEIVEEETKKLNQNVKVVTEELHKKRDCLENMAQRLKEFQDSSRETERQLRSAKEHLEAHDSLGPQSFSNKHLTMMQAQQKALQALKPHVDLAKKLAQDLVVEASDSAGVSDLLLQAESLEQEYTAVKQQVEDRCSFLETKLQGIGHFQNSIREMFSQFAEFDDELDSMAPVGRDVNVLQSQREDIKHFMKKLEDLIMNNENANKNCKIMLATEAEASPDLVGIKRDLEALNKQCNKLLDRAKAREDQVDGTICRVEEFYSKLKEFSTLLGRAEEHEESQGPVGMETEAINQQLNTFKVFQKEEIEPLQVKQQEVNWLGQGLIQSAAKSTNTENLEHDLEDVNTRWKTLNKKVAQRAAQLQEALLHCGRFQDALESLLSWLIDTEDLVANQKPPSAEFKVVKAQIQEQKLLQRLLDDRKPTVEAIKREGEKIAESAEPADRVKILKQLSFLDSRWDALLSKAETRNRQLEGISVVAQQFHEALEPLVEWLTATEKRLANAEPIGTQASKLQQQISQHKALEDDVLAHNKSLHQAISAGQSLKTMSSREDKDMVQEKLDSAQARYIEIQEKSNSRCELLQQAYSNAQIFGEDEVELMNWLNEIHDKLNKLSVQDCNTELLEKQHSELLDLQEEILLRKQSVDLAIQNGLELLKQTTGDEVVIVQDKLEGIKARYKDITKLSSDVSKTLEQALQLAGQLHSTHEELCKWLDEVEMELLSYETQVPKAEELSQVQERQKELKKEAKNNKGLLDSLNEVGSAFLELVPWRAREGLDKMITEDNERYRLVSDTISQKVDEIDAAILRSQQFDQAADAEFAWIAETEKKLMSLGDIRLEQDQTTAQLQVQKAFTMEILRHKDTIDELVKSGDKLMKTCTEEEKQMMKKKIESLLQKYDAVCQMNSERNLQLERAQSLVNQFWETYEELWPWLTETEMIISQLPAPALEYETLKQQQEEHRQLRELIAEHKPHIDKMNKTGPQLLELSPGEGFSIQEKYVAADTLYSKIKEDVKKRALALDEAISQCTQFHDKIDPTLESLKRIVERLRQPPSISAEVEKIKEQISENKNVSVELEKLQPVYETLKQRGEEMIARSEGADKDISAKAVQDKLDQMVLIWEDIQTLAEEREAKLLDVMELAEKFWCDHMALVATIKDTQDFIRELEGPGVDPSVVKQQQEAAEAAKEEIDGLQEELEAVVSLGSELRAACGEPDKPIVNKSIDELNSAWDALNKTWKERVDKLGEAMQAAVQYQDGLQALFDWVDIAGSKLASMSPVGTDLETVKQQTEELKQFKTEAYQQQIEMERLNHQAELLLKKATQESDKHTVQDPLSELRLLWDSLEDKIISRQHKLEGALLALGQFQHALDELLAWLTHTEDLLNEQKPVGGDPKAIEIELAKHHVLQNDVLAHQSTVEAVKKAGNDLIESSAVEEASNLRSKLELLNQRWQNLLEKTEQRKQQLDSALIQAQGFHGEVEDLQQWLTDTERQLLASKPVGGLPETAREQLNAHMELCAAFEAKEETYKCLMQKGQQMLARCPESAETNVEQDINNLKEKWESVQTKLSERKTKLEEALNLAMEFHNSLQDFINWLTQAEQTLTAASRPSLILDTVLFQIDEHKVFATEVNSHRDQIIELDKTGTHLKYFSQKQDVVLIKNLLISVQSRWEKVVQRLVERGRALDDARKRAKQFHEAWHKLMEWLEESEKSLDSDLEIANDPDKIKMQLAQHKEFQKSLGAKHSVYDTTNRTGRSLKEKTTLADDNLKLDDMLSELRDKWDTICGKSVERQNKLEEALLFSGQFTDALQALIDWLYKIEPQLAEDQPVHGDIDLVMNLIDNHKVFQKELGKRTSSVQALKRSARELIEGSRDDSSWVKVQMQELSTRWETVCALSVSKQTRLEQALRQAEEFHSVVHVLLEWLAEAEQALRFHGVLPDDEEALRTLIEQHREFMKKLEEKKAELNKATGMGEAILAICHPDSITTIKHWITIIRARFEEVLAWAKQHQQRLAGALAALIANQELLEALLSWLQWAETTLTEKDKEVIPQEIEEVKALIAEHQTFMEEMTRKQPDVDKVTKTYKRKALEPSPVQSHIPVLDKGRAGRKRSPTPGIYPSAAQAQIETKNPRVNLLLREFANFDFDIWRKKYMRWMNHKKSRVMDFFRRIDKDQDGKITRQEFIDGILSSKFPTSRLEMSAVADIFDRDGDGYIDYYEFVAALHPNKDAYKPLTDADKIEDEVTRQVAKCKCAKRFQVEQIGDNKYRVSLLRTSFGDSQQLRLVRILRSTVMVRVGGGWMALDEFLVKNDPCRVHHHGSKMLRSESNSSITTQPTIAKGRTNVELREKFILADGASQSMAAFRPRGRRSRPSSRGASPNRSTSLSSQAGQAAAPQAVTTSTPKGTPIQGSKLRLPGYLSGKGFHSGEDSGILSTAATRVRAQFAETRRTPSRPGSRAGSKAGSRSSSRRGSDASDFDISEIQSVCSDMSETVPATSRPTPRAGSRPGSAKPSKIPTPQRRPLASKLDKSLKR</sequence>
<dbReference type="Pfam" id="PF21097">
    <property type="entry name" value="SR_plectin_7"/>
    <property type="match status" value="1"/>
</dbReference>
<reference evidence="23 24" key="1">
    <citation type="submission" date="2014-04" db="EMBL/GenBank/DDBJ databases">
        <title>Genome evolution of avian class.</title>
        <authorList>
            <person name="Zhang G."/>
            <person name="Li C."/>
        </authorList>
    </citation>
    <scope>NUCLEOTIDE SEQUENCE [LARGE SCALE GENOMIC DNA]</scope>
    <source>
        <strain evidence="23">BGI_N302</strain>
    </source>
</reference>
<dbReference type="Gene3D" id="1.10.418.10">
    <property type="entry name" value="Calponin-like domain"/>
    <property type="match status" value="2"/>
</dbReference>
<dbReference type="FunFam" id="1.20.58.60:FF:000022">
    <property type="entry name" value="Microtubule-actin cross-linking factor 1"/>
    <property type="match status" value="1"/>
</dbReference>
<evidence type="ECO:0000256" key="12">
    <source>
        <dbReference type="ARBA" id="ARBA00023136"/>
    </source>
</evidence>
<feature type="compositionally biased region" description="Low complexity" evidence="18">
    <location>
        <begin position="5269"/>
        <end position="5296"/>
    </location>
</feature>
<dbReference type="PROSITE" id="PS00020">
    <property type="entry name" value="ACTININ_2"/>
    <property type="match status" value="1"/>
</dbReference>
<dbReference type="Gene3D" id="2.30.30.40">
    <property type="entry name" value="SH3 Domains"/>
    <property type="match status" value="1"/>
</dbReference>
<dbReference type="FunFam" id="1.20.58.60:FF:000001">
    <property type="entry name" value="Microtubule-actin cross-linking factor 1"/>
    <property type="match status" value="3"/>
</dbReference>
<dbReference type="CDD" id="cd00176">
    <property type="entry name" value="SPEC"/>
    <property type="match status" value="17"/>
</dbReference>
<keyword evidence="11" id="KW-0106">Calcium</keyword>
<dbReference type="Pfam" id="PF17902">
    <property type="entry name" value="SH3_10"/>
    <property type="match status" value="1"/>
</dbReference>
<keyword evidence="17" id="KW-0175">Coiled coil</keyword>
<feature type="coiled-coil region" evidence="17">
    <location>
        <begin position="1606"/>
        <end position="1665"/>
    </location>
</feature>
<dbReference type="FunFam" id="1.20.58.60:FF:000031">
    <property type="entry name" value="Microtubule-actin cross-linking factor 1"/>
    <property type="match status" value="1"/>
</dbReference>
<keyword evidence="7" id="KW-0597">Phosphoprotein</keyword>
<dbReference type="STRING" id="85066.A0A091F037"/>
<feature type="domain" description="SH3" evidence="19">
    <location>
        <begin position="848"/>
        <end position="905"/>
    </location>
</feature>
<dbReference type="FunFam" id="2.30.30.40:FF:000011">
    <property type="entry name" value="Microtubule-actin cross-linking factor 1"/>
    <property type="match status" value="1"/>
</dbReference>
<dbReference type="FunFam" id="1.20.58.60:FF:000291">
    <property type="entry name" value="Dystonin"/>
    <property type="match status" value="1"/>
</dbReference>
<feature type="coiled-coil region" evidence="17">
    <location>
        <begin position="2442"/>
        <end position="2469"/>
    </location>
</feature>
<feature type="non-terminal residue" evidence="23">
    <location>
        <position position="1"/>
    </location>
</feature>
<dbReference type="SUPFAM" id="SSF47576">
    <property type="entry name" value="Calponin-homology domain, CH-domain"/>
    <property type="match status" value="1"/>
</dbReference>
<gene>
    <name evidence="23" type="ORF">N302_02565</name>
</gene>
<evidence type="ECO:0000256" key="5">
    <source>
        <dbReference type="ARBA" id="ARBA00022475"/>
    </source>
</evidence>
<dbReference type="Pfam" id="PF18373">
    <property type="entry name" value="Spectrin_2"/>
    <property type="match status" value="1"/>
</dbReference>
<keyword evidence="24" id="KW-1185">Reference proteome</keyword>
<evidence type="ECO:0000256" key="18">
    <source>
        <dbReference type="SAM" id="MobiDB-lite"/>
    </source>
</evidence>